<protein>
    <submittedName>
        <fullName evidence="1">Uncharacterized protein</fullName>
    </submittedName>
</protein>
<evidence type="ECO:0000313" key="1">
    <source>
        <dbReference type="EMBL" id="GAL32629.1"/>
    </source>
</evidence>
<keyword evidence="2" id="KW-1185">Reference proteome</keyword>
<dbReference type="EMBL" id="BBMT01000002">
    <property type="protein sequence ID" value="GAL32629.1"/>
    <property type="molecule type" value="Genomic_DNA"/>
</dbReference>
<accession>A0A090T1N9</accession>
<proteinExistence type="predicted"/>
<reference evidence="1 2" key="1">
    <citation type="submission" date="2014-09" db="EMBL/GenBank/DDBJ databases">
        <title>Vibrio maritimus JCM 19240. (C210) whole genome shotgun sequence.</title>
        <authorList>
            <person name="Sawabe T."/>
            <person name="Meirelles P."/>
            <person name="Nakanishi M."/>
            <person name="Sayaka M."/>
            <person name="Hattori M."/>
            <person name="Ohkuma M."/>
        </authorList>
    </citation>
    <scope>NUCLEOTIDE SEQUENCE [LARGE SCALE GENOMIC DNA]</scope>
    <source>
        <strain evidence="1 2">JCM 19240</strain>
    </source>
</reference>
<reference evidence="1 2" key="2">
    <citation type="submission" date="2014-09" db="EMBL/GenBank/DDBJ databases">
        <authorList>
            <consortium name="NBRP consortium"/>
            <person name="Sawabe T."/>
            <person name="Meirelles P."/>
            <person name="Nakanishi M."/>
            <person name="Sayaka M."/>
            <person name="Hattori M."/>
            <person name="Ohkuma M."/>
        </authorList>
    </citation>
    <scope>NUCLEOTIDE SEQUENCE [LARGE SCALE GENOMIC DNA]</scope>
    <source>
        <strain evidence="1 2">JCM 19240</strain>
    </source>
</reference>
<dbReference type="AlphaFoldDB" id="A0A090T1N9"/>
<comment type="caution">
    <text evidence="1">The sequence shown here is derived from an EMBL/GenBank/DDBJ whole genome shotgun (WGS) entry which is preliminary data.</text>
</comment>
<sequence>MAFAMHGVGKWSSNATQLMSLLPDSVADSGLNFQKLL</sequence>
<name>A0A090T1N9_9VIBR</name>
<evidence type="ECO:0000313" key="2">
    <source>
        <dbReference type="Proteomes" id="UP000029224"/>
    </source>
</evidence>
<gene>
    <name evidence="1" type="ORF">JCM19240_6061</name>
</gene>
<organism evidence="1 2">
    <name type="scientific">Vibrio maritimus</name>
    <dbReference type="NCBI Taxonomy" id="990268"/>
    <lineage>
        <taxon>Bacteria</taxon>
        <taxon>Pseudomonadati</taxon>
        <taxon>Pseudomonadota</taxon>
        <taxon>Gammaproteobacteria</taxon>
        <taxon>Vibrionales</taxon>
        <taxon>Vibrionaceae</taxon>
        <taxon>Vibrio</taxon>
    </lineage>
</organism>
<dbReference type="Proteomes" id="UP000029224">
    <property type="component" value="Unassembled WGS sequence"/>
</dbReference>